<keyword evidence="1" id="KW-0808">Transferase</keyword>
<dbReference type="SUPFAM" id="SSF53756">
    <property type="entry name" value="UDP-Glycosyltransferase/glycogen phosphorylase"/>
    <property type="match status" value="1"/>
</dbReference>
<dbReference type="Gene3D" id="3.40.50.2000">
    <property type="entry name" value="Glycogen Phosphorylase B"/>
    <property type="match status" value="1"/>
</dbReference>
<accession>A0A2T0S827</accession>
<organism evidence="1 2">
    <name type="scientific">Pseudosporangium ferrugineum</name>
    <dbReference type="NCBI Taxonomy" id="439699"/>
    <lineage>
        <taxon>Bacteria</taxon>
        <taxon>Bacillati</taxon>
        <taxon>Actinomycetota</taxon>
        <taxon>Actinomycetes</taxon>
        <taxon>Micromonosporales</taxon>
        <taxon>Micromonosporaceae</taxon>
        <taxon>Pseudosporangium</taxon>
    </lineage>
</organism>
<keyword evidence="2" id="KW-1185">Reference proteome</keyword>
<evidence type="ECO:0000313" key="1">
    <source>
        <dbReference type="EMBL" id="PRY29570.1"/>
    </source>
</evidence>
<dbReference type="Proteomes" id="UP000239209">
    <property type="component" value="Unassembled WGS sequence"/>
</dbReference>
<protein>
    <submittedName>
        <fullName evidence="1">Spore coat polysaccharide biosynthesis predicted glycosyltransferase SpsG</fullName>
    </submittedName>
</protein>
<evidence type="ECO:0000313" key="2">
    <source>
        <dbReference type="Proteomes" id="UP000239209"/>
    </source>
</evidence>
<dbReference type="EMBL" id="PVZG01000006">
    <property type="protein sequence ID" value="PRY29570.1"/>
    <property type="molecule type" value="Genomic_DNA"/>
</dbReference>
<dbReference type="Gene3D" id="3.40.50.11190">
    <property type="match status" value="1"/>
</dbReference>
<gene>
    <name evidence="1" type="ORF">CLV70_106291</name>
</gene>
<dbReference type="AlphaFoldDB" id="A0A2T0S827"/>
<proteinExistence type="predicted"/>
<comment type="caution">
    <text evidence="1">The sequence shown here is derived from an EMBL/GenBank/DDBJ whole genome shotgun (WGS) entry which is preliminary data.</text>
</comment>
<dbReference type="OrthoDB" id="9805604at2"/>
<dbReference type="GO" id="GO:0016740">
    <property type="term" value="F:transferase activity"/>
    <property type="evidence" value="ECO:0007669"/>
    <property type="project" value="UniProtKB-KW"/>
</dbReference>
<reference evidence="1 2" key="1">
    <citation type="submission" date="2018-03" db="EMBL/GenBank/DDBJ databases">
        <title>Genomic Encyclopedia of Archaeal and Bacterial Type Strains, Phase II (KMG-II): from individual species to whole genera.</title>
        <authorList>
            <person name="Goeker M."/>
        </authorList>
    </citation>
    <scope>NUCLEOTIDE SEQUENCE [LARGE SCALE GENOMIC DNA]</scope>
    <source>
        <strain evidence="1 2">DSM 45348</strain>
    </source>
</reference>
<sequence>MTATIGIRCDAGTRTGVGHLMRCLALAEELTARGASVHLLGDLGGLEWAERQVSARGLPRHPAPGDPHDLAGAADRLGLDAVVVDSYELPASHVAAVRDSGRPVLAVVDGDLRGLPADIFVDQNLDAELARPGLPPGAVRLAGLEYALLRRAIRELRPPSPPAPSASPRPRVLAFFGGTDAYRAAPVVARLLIRTGVDCAATVVAADPRLRADLLALEPAASQHFEIIDPTDDLPRLLAEADLVISASGTSTWELLCLGRPAALVWVVDNQLLGYGRTTARGLAAGLGHLPALRDSRAGSAAAVDVLRGLLVSPAARAGLATRAWAAVDGQGCSRVSDALLAAAARRLSPR</sequence>
<name>A0A2T0S827_9ACTN</name>